<dbReference type="OrthoDB" id="2392202at2759"/>
<dbReference type="CDD" id="cd00593">
    <property type="entry name" value="RIBOc"/>
    <property type="match status" value="1"/>
</dbReference>
<sequence length="369" mass="40471">MKTVLKAVNLIALLLRTAQRARPVLSRQLRVSLLSDLSHSPTSMTFTLKPDFGKNDALFPALPEINSQATKLQVFTHRSFFARPTHIFEDTPGDLSPDNEKFEHLGDTVLGLAITTLLMETFPGLRVGPSTKIRAMVVANPTLAEISLKYRLSDHLRLHPAQAITLRASTNIQADVFEAFVGGLYIDSGGIEGVVRPWLNKLFTPYIKAAYMLTRQQHGLPPLPPSFLTVSAPQTMTKQNFIHAHTVASFGTGPHPEPSELCGMPTVGHLALFNQHIQKTNRTVEWVYDDTMNPGPKSALDGAVVKVEKPYTDMGLPTEVIVTGTKSTPVWYVKVLVDGEYFGRGRGNTKKAARNEAAKEGLAKLGITV</sequence>
<evidence type="ECO:0000259" key="7">
    <source>
        <dbReference type="PROSITE" id="PS50137"/>
    </source>
</evidence>
<dbReference type="PROSITE" id="PS50142">
    <property type="entry name" value="RNASE_3_2"/>
    <property type="match status" value="1"/>
</dbReference>
<protein>
    <submittedName>
        <fullName evidence="9">Ribonuclease III domain-containing protein</fullName>
    </submittedName>
</protein>
<feature type="signal peptide" evidence="6">
    <location>
        <begin position="1"/>
        <end position="26"/>
    </location>
</feature>
<keyword evidence="3" id="KW-0460">Magnesium</keyword>
<dbReference type="PROSITE" id="PS50137">
    <property type="entry name" value="DS_RBD"/>
    <property type="match status" value="1"/>
</dbReference>
<dbReference type="GO" id="GO:0004525">
    <property type="term" value="F:ribonuclease III activity"/>
    <property type="evidence" value="ECO:0007669"/>
    <property type="project" value="InterPro"/>
</dbReference>
<dbReference type="Pfam" id="PF00636">
    <property type="entry name" value="Ribonuclease_3"/>
    <property type="match status" value="1"/>
</dbReference>
<feature type="domain" description="RNase III" evidence="8">
    <location>
        <begin position="65"/>
        <end position="189"/>
    </location>
</feature>
<name>A0A9P6ETL3_9AGAR</name>
<dbReference type="Gene3D" id="3.30.160.20">
    <property type="match status" value="1"/>
</dbReference>
<dbReference type="GO" id="GO:0006396">
    <property type="term" value="P:RNA processing"/>
    <property type="evidence" value="ECO:0007669"/>
    <property type="project" value="InterPro"/>
</dbReference>
<dbReference type="GO" id="GO:0046872">
    <property type="term" value="F:metal ion binding"/>
    <property type="evidence" value="ECO:0007669"/>
    <property type="project" value="UniProtKB-KW"/>
</dbReference>
<dbReference type="AlphaFoldDB" id="A0A9P6ETL3"/>
<gene>
    <name evidence="9" type="ORF">CPB83DRAFT_878983</name>
</gene>
<evidence type="ECO:0000256" key="5">
    <source>
        <dbReference type="PROSITE-ProRule" id="PRU00266"/>
    </source>
</evidence>
<proteinExistence type="predicted"/>
<evidence type="ECO:0000313" key="9">
    <source>
        <dbReference type="EMBL" id="KAF9534627.1"/>
    </source>
</evidence>
<feature type="domain" description="DRBM" evidence="7">
    <location>
        <begin position="295"/>
        <end position="367"/>
    </location>
</feature>
<evidence type="ECO:0000256" key="3">
    <source>
        <dbReference type="ARBA" id="ARBA00022842"/>
    </source>
</evidence>
<reference evidence="9" key="1">
    <citation type="submission" date="2020-11" db="EMBL/GenBank/DDBJ databases">
        <authorList>
            <consortium name="DOE Joint Genome Institute"/>
            <person name="Ahrendt S."/>
            <person name="Riley R."/>
            <person name="Andreopoulos W."/>
            <person name="Labutti K."/>
            <person name="Pangilinan J."/>
            <person name="Ruiz-Duenas F.J."/>
            <person name="Barrasa J.M."/>
            <person name="Sanchez-Garcia M."/>
            <person name="Camarero S."/>
            <person name="Miyauchi S."/>
            <person name="Serrano A."/>
            <person name="Linde D."/>
            <person name="Babiker R."/>
            <person name="Drula E."/>
            <person name="Ayuso-Fernandez I."/>
            <person name="Pacheco R."/>
            <person name="Padilla G."/>
            <person name="Ferreira P."/>
            <person name="Barriuso J."/>
            <person name="Kellner H."/>
            <person name="Castanera R."/>
            <person name="Alfaro M."/>
            <person name="Ramirez L."/>
            <person name="Pisabarro A.G."/>
            <person name="Kuo A."/>
            <person name="Tritt A."/>
            <person name="Lipzen A."/>
            <person name="He G."/>
            <person name="Yan M."/>
            <person name="Ng V."/>
            <person name="Cullen D."/>
            <person name="Martin F."/>
            <person name="Rosso M.-N."/>
            <person name="Henrissat B."/>
            <person name="Hibbett D."/>
            <person name="Martinez A.T."/>
            <person name="Grigoriev I.V."/>
        </authorList>
    </citation>
    <scope>NUCLEOTIDE SEQUENCE</scope>
    <source>
        <strain evidence="9">CBS 506.95</strain>
    </source>
</reference>
<keyword evidence="6" id="KW-0732">Signal</keyword>
<evidence type="ECO:0000256" key="4">
    <source>
        <dbReference type="ARBA" id="ARBA00022884"/>
    </source>
</evidence>
<accession>A0A9P6ETL3</accession>
<keyword evidence="10" id="KW-1185">Reference proteome</keyword>
<keyword evidence="2" id="KW-0378">Hydrolase</keyword>
<dbReference type="SUPFAM" id="SSF69065">
    <property type="entry name" value="RNase III domain-like"/>
    <property type="match status" value="1"/>
</dbReference>
<comment type="caution">
    <text evidence="9">The sequence shown here is derived from an EMBL/GenBank/DDBJ whole genome shotgun (WGS) entry which is preliminary data.</text>
</comment>
<dbReference type="Proteomes" id="UP000807306">
    <property type="component" value="Unassembled WGS sequence"/>
</dbReference>
<dbReference type="InterPro" id="IPR014720">
    <property type="entry name" value="dsRBD_dom"/>
</dbReference>
<evidence type="ECO:0000256" key="6">
    <source>
        <dbReference type="SAM" id="SignalP"/>
    </source>
</evidence>
<dbReference type="InterPro" id="IPR000999">
    <property type="entry name" value="RNase_III_dom"/>
</dbReference>
<dbReference type="SUPFAM" id="SSF54768">
    <property type="entry name" value="dsRNA-binding domain-like"/>
    <property type="match status" value="1"/>
</dbReference>
<dbReference type="EMBL" id="MU157825">
    <property type="protein sequence ID" value="KAF9534627.1"/>
    <property type="molecule type" value="Genomic_DNA"/>
</dbReference>
<organism evidence="9 10">
    <name type="scientific">Crepidotus variabilis</name>
    <dbReference type="NCBI Taxonomy" id="179855"/>
    <lineage>
        <taxon>Eukaryota</taxon>
        <taxon>Fungi</taxon>
        <taxon>Dikarya</taxon>
        <taxon>Basidiomycota</taxon>
        <taxon>Agaricomycotina</taxon>
        <taxon>Agaricomycetes</taxon>
        <taxon>Agaricomycetidae</taxon>
        <taxon>Agaricales</taxon>
        <taxon>Agaricineae</taxon>
        <taxon>Crepidotaceae</taxon>
        <taxon>Crepidotus</taxon>
    </lineage>
</organism>
<evidence type="ECO:0000256" key="2">
    <source>
        <dbReference type="ARBA" id="ARBA00022801"/>
    </source>
</evidence>
<keyword evidence="1" id="KW-0479">Metal-binding</keyword>
<evidence type="ECO:0000259" key="8">
    <source>
        <dbReference type="PROSITE" id="PS50142"/>
    </source>
</evidence>
<dbReference type="InterPro" id="IPR036389">
    <property type="entry name" value="RNase_III_sf"/>
</dbReference>
<dbReference type="SMART" id="SM00358">
    <property type="entry name" value="DSRM"/>
    <property type="match status" value="1"/>
</dbReference>
<evidence type="ECO:0000256" key="1">
    <source>
        <dbReference type="ARBA" id="ARBA00022723"/>
    </source>
</evidence>
<dbReference type="PANTHER" id="PTHR14950">
    <property type="entry name" value="DICER-RELATED"/>
    <property type="match status" value="1"/>
</dbReference>
<dbReference type="PANTHER" id="PTHR14950:SF37">
    <property type="entry name" value="ENDORIBONUCLEASE DICER"/>
    <property type="match status" value="1"/>
</dbReference>
<evidence type="ECO:0000313" key="10">
    <source>
        <dbReference type="Proteomes" id="UP000807306"/>
    </source>
</evidence>
<dbReference type="GO" id="GO:0003723">
    <property type="term" value="F:RNA binding"/>
    <property type="evidence" value="ECO:0007669"/>
    <property type="project" value="UniProtKB-UniRule"/>
</dbReference>
<dbReference type="Pfam" id="PF00035">
    <property type="entry name" value="dsrm"/>
    <property type="match status" value="1"/>
</dbReference>
<dbReference type="SMART" id="SM00535">
    <property type="entry name" value="RIBOc"/>
    <property type="match status" value="1"/>
</dbReference>
<keyword evidence="4 5" id="KW-0694">RNA-binding</keyword>
<dbReference type="Gene3D" id="1.10.1520.10">
    <property type="entry name" value="Ribonuclease III domain"/>
    <property type="match status" value="1"/>
</dbReference>
<feature type="chain" id="PRO_5040389601" evidence="6">
    <location>
        <begin position="27"/>
        <end position="369"/>
    </location>
</feature>